<keyword evidence="1" id="KW-0472">Membrane</keyword>
<accession>A0ABX1GP33</accession>
<evidence type="ECO:0008006" key="4">
    <source>
        <dbReference type="Google" id="ProtNLM"/>
    </source>
</evidence>
<keyword evidence="1" id="KW-0812">Transmembrane</keyword>
<evidence type="ECO:0000313" key="2">
    <source>
        <dbReference type="EMBL" id="NKI31678.1"/>
    </source>
</evidence>
<dbReference type="EMBL" id="JAAWWL010000001">
    <property type="protein sequence ID" value="NKI31678.1"/>
    <property type="molecule type" value="Genomic_DNA"/>
</dbReference>
<sequence>MKFFEELKKRNVYKVATAYAISSWLIIQVVNTIGPNLDWPDSVPSLITRILIVGFPLALLLAWLFELTPQGLRLIGDKKVIDDKIKGRRLNYFIIGVLALTVCFLLVERLFFAGKNEVNQKQVASMVMIPDFTSSIAVLAFDDMSPNKDQEYFSDGISEEILNRLTKYKDLKVISRTSSFAYKDKDVTIDIIGKELDVAYVLEGSIRKSGDTFRTTVQLIDTRDGSHIWSDTFDRQVEDALFVQDEIAEIVANRLQLTLLNEDVLLRKVDPEAYQFYLKSLEALRILNDSTTTLGDSLIRRSLDIDPGYAPAWTILSQTTFHKGIYYYHLEREKAIDMGLSAARRALELDSSINSSKVWIANWQWHNREGTKSLGTLEKMLANSPNSASINRLAAHAYTRVGMPEKALLCAYRLPQLDPNDWESYWWIFKLERYLGNNEKAAIAMKKQIEVYEQQTGLEPDIIDLVSYYELTGDLKKAIEINAKEPNRYLKLHSEFLLEYKDGQVEKAENILNEFLSIPNEEILESTEDDDLTTHYSFLAEMYATKGDLDSAFNALNQAFDDYVVWTEELWTYPAFKNLHDDPRWSQFLDRLGKYFNFNYKVSE</sequence>
<dbReference type="Gene3D" id="3.40.50.10610">
    <property type="entry name" value="ABC-type transport auxiliary lipoprotein component"/>
    <property type="match status" value="1"/>
</dbReference>
<gene>
    <name evidence="2" type="ORF">HCU67_06940</name>
</gene>
<dbReference type="Proteomes" id="UP000718451">
    <property type="component" value="Unassembled WGS sequence"/>
</dbReference>
<dbReference type="RefSeq" id="WP_168551833.1">
    <property type="nucleotide sequence ID" value="NZ_JAAWWL010000001.1"/>
</dbReference>
<comment type="caution">
    <text evidence="2">The sequence shown here is derived from an EMBL/GenBank/DDBJ whole genome shotgun (WGS) entry which is preliminary data.</text>
</comment>
<dbReference type="InterPro" id="IPR011990">
    <property type="entry name" value="TPR-like_helical_dom_sf"/>
</dbReference>
<reference evidence="2 3" key="1">
    <citation type="submission" date="2020-04" db="EMBL/GenBank/DDBJ databases">
        <authorList>
            <person name="Yoon J."/>
        </authorList>
    </citation>
    <scope>NUCLEOTIDE SEQUENCE [LARGE SCALE GENOMIC DNA]</scope>
    <source>
        <strain evidence="2 3">DJ-13</strain>
    </source>
</reference>
<protein>
    <recommendedName>
        <fullName evidence="4">Tetratricopeptide repeat protein</fullName>
    </recommendedName>
</protein>
<keyword evidence="1" id="KW-1133">Transmembrane helix</keyword>
<evidence type="ECO:0000313" key="3">
    <source>
        <dbReference type="Proteomes" id="UP000718451"/>
    </source>
</evidence>
<feature type="transmembrane region" description="Helical" evidence="1">
    <location>
        <begin position="12"/>
        <end position="34"/>
    </location>
</feature>
<feature type="transmembrane region" description="Helical" evidence="1">
    <location>
        <begin position="90"/>
        <end position="112"/>
    </location>
</feature>
<organism evidence="2 3">
    <name type="scientific">Croceivirga thetidis</name>
    <dbReference type="NCBI Taxonomy" id="2721623"/>
    <lineage>
        <taxon>Bacteria</taxon>
        <taxon>Pseudomonadati</taxon>
        <taxon>Bacteroidota</taxon>
        <taxon>Flavobacteriia</taxon>
        <taxon>Flavobacteriales</taxon>
        <taxon>Flavobacteriaceae</taxon>
        <taxon>Croceivirga</taxon>
    </lineage>
</organism>
<name>A0ABX1GP33_9FLAO</name>
<proteinExistence type="predicted"/>
<dbReference type="SUPFAM" id="SSF48452">
    <property type="entry name" value="TPR-like"/>
    <property type="match status" value="1"/>
</dbReference>
<keyword evidence="3" id="KW-1185">Reference proteome</keyword>
<dbReference type="Gene3D" id="1.25.40.10">
    <property type="entry name" value="Tetratricopeptide repeat domain"/>
    <property type="match status" value="1"/>
</dbReference>
<feature type="transmembrane region" description="Helical" evidence="1">
    <location>
        <begin position="46"/>
        <end position="69"/>
    </location>
</feature>
<evidence type="ECO:0000256" key="1">
    <source>
        <dbReference type="SAM" id="Phobius"/>
    </source>
</evidence>